<evidence type="ECO:0000256" key="1">
    <source>
        <dbReference type="ARBA" id="ARBA00001913"/>
    </source>
</evidence>
<dbReference type="Gene3D" id="3.40.50.1100">
    <property type="match status" value="2"/>
</dbReference>
<dbReference type="GO" id="GO:0005524">
    <property type="term" value="F:ATP binding"/>
    <property type="evidence" value="ECO:0007669"/>
    <property type="project" value="TreeGrafter"/>
</dbReference>
<dbReference type="EMBL" id="CYSA01000026">
    <property type="protein sequence ID" value="CUH67402.1"/>
    <property type="molecule type" value="Genomic_DNA"/>
</dbReference>
<evidence type="ECO:0000313" key="10">
    <source>
        <dbReference type="EMBL" id="CUH67402.1"/>
    </source>
</evidence>
<dbReference type="InterPro" id="IPR036052">
    <property type="entry name" value="TrpB-like_PALP_sf"/>
</dbReference>
<dbReference type="PANTHER" id="PTHR43050">
    <property type="entry name" value="SERINE / THREONINE RACEMASE FAMILY MEMBER"/>
    <property type="match status" value="1"/>
</dbReference>
<dbReference type="SUPFAM" id="SSF53686">
    <property type="entry name" value="Tryptophan synthase beta subunit-like PLP-dependent enzymes"/>
    <property type="match status" value="1"/>
</dbReference>
<dbReference type="AlphaFoldDB" id="A0A0N7LVW1"/>
<proteinExistence type="inferred from homology"/>
<evidence type="ECO:0000256" key="8">
    <source>
        <dbReference type="ARBA" id="ARBA00023239"/>
    </source>
</evidence>
<dbReference type="Pfam" id="PF00291">
    <property type="entry name" value="PALP"/>
    <property type="match status" value="1"/>
</dbReference>
<feature type="domain" description="Tryptophan synthase beta chain-like PALP" evidence="9">
    <location>
        <begin position="21"/>
        <end position="311"/>
    </location>
</feature>
<keyword evidence="8 10" id="KW-0456">Lyase</keyword>
<reference evidence="10 11" key="1">
    <citation type="submission" date="2015-09" db="EMBL/GenBank/DDBJ databases">
        <authorList>
            <consortium name="Swine Surveillance"/>
        </authorList>
    </citation>
    <scope>NUCLEOTIDE SEQUENCE [LARGE SCALE GENOMIC DNA]</scope>
    <source>
        <strain evidence="10 11">CECT 4357</strain>
    </source>
</reference>
<keyword evidence="6" id="KW-0460">Magnesium</keyword>
<dbReference type="PANTHER" id="PTHR43050:SF1">
    <property type="entry name" value="SERINE RACEMASE"/>
    <property type="match status" value="1"/>
</dbReference>
<dbReference type="GO" id="GO:0003941">
    <property type="term" value="F:L-serine ammonia-lyase activity"/>
    <property type="evidence" value="ECO:0007669"/>
    <property type="project" value="TreeGrafter"/>
</dbReference>
<comment type="cofactor">
    <cofactor evidence="3">
        <name>Mn(2+)</name>
        <dbReference type="ChEBI" id="CHEBI:29035"/>
    </cofactor>
</comment>
<evidence type="ECO:0000256" key="7">
    <source>
        <dbReference type="ARBA" id="ARBA00022898"/>
    </source>
</evidence>
<evidence type="ECO:0000256" key="6">
    <source>
        <dbReference type="ARBA" id="ARBA00022842"/>
    </source>
</evidence>
<evidence type="ECO:0000256" key="2">
    <source>
        <dbReference type="ARBA" id="ARBA00001933"/>
    </source>
</evidence>
<dbReference type="GO" id="GO:0030378">
    <property type="term" value="F:serine racemase activity"/>
    <property type="evidence" value="ECO:0007669"/>
    <property type="project" value="TreeGrafter"/>
</dbReference>
<keyword evidence="7" id="KW-0663">Pyridoxal phosphate</keyword>
<dbReference type="PROSITE" id="PS00165">
    <property type="entry name" value="DEHYDRATASE_SER_THR"/>
    <property type="match status" value="1"/>
</dbReference>
<comment type="cofactor">
    <cofactor evidence="1">
        <name>Ca(2+)</name>
        <dbReference type="ChEBI" id="CHEBI:29108"/>
    </cofactor>
</comment>
<evidence type="ECO:0000256" key="5">
    <source>
        <dbReference type="ARBA" id="ARBA00010869"/>
    </source>
</evidence>
<name>A0A0N7LVW1_THAGE</name>
<accession>A0A0N7LVW1</accession>
<evidence type="ECO:0000313" key="11">
    <source>
        <dbReference type="Proteomes" id="UP000051587"/>
    </source>
</evidence>
<dbReference type="FunFam" id="3.40.50.1100:FF:000005">
    <property type="entry name" value="Threonine dehydratase catabolic"/>
    <property type="match status" value="1"/>
</dbReference>
<dbReference type="GO" id="GO:0018114">
    <property type="term" value="F:threonine racemase activity"/>
    <property type="evidence" value="ECO:0007669"/>
    <property type="project" value="TreeGrafter"/>
</dbReference>
<dbReference type="CDD" id="cd01562">
    <property type="entry name" value="Thr-dehyd"/>
    <property type="match status" value="1"/>
</dbReference>
<organism evidence="10 11">
    <name type="scientific">Thalassovita gelatinovora</name>
    <name type="common">Thalassobius gelatinovorus</name>
    <dbReference type="NCBI Taxonomy" id="53501"/>
    <lineage>
        <taxon>Bacteria</taxon>
        <taxon>Pseudomonadati</taxon>
        <taxon>Pseudomonadota</taxon>
        <taxon>Alphaproteobacteria</taxon>
        <taxon>Rhodobacterales</taxon>
        <taxon>Roseobacteraceae</taxon>
        <taxon>Thalassovita</taxon>
    </lineage>
</organism>
<evidence type="ECO:0000256" key="3">
    <source>
        <dbReference type="ARBA" id="ARBA00001936"/>
    </source>
</evidence>
<dbReference type="RefSeq" id="WP_058263685.1">
    <property type="nucleotide sequence ID" value="NZ_CP051181.1"/>
</dbReference>
<dbReference type="EC" id="4.2.1.-" evidence="10"/>
<evidence type="ECO:0000256" key="4">
    <source>
        <dbReference type="ARBA" id="ARBA00001946"/>
    </source>
</evidence>
<dbReference type="GO" id="GO:0070179">
    <property type="term" value="P:D-serine biosynthetic process"/>
    <property type="evidence" value="ECO:0007669"/>
    <property type="project" value="TreeGrafter"/>
</dbReference>
<protein>
    <submittedName>
        <fullName evidence="10">Phenylserine dehydratase</fullName>
        <ecNumber evidence="10">4.2.1.-</ecNumber>
    </submittedName>
</protein>
<comment type="cofactor">
    <cofactor evidence="2">
        <name>pyridoxal 5'-phosphate</name>
        <dbReference type="ChEBI" id="CHEBI:597326"/>
    </cofactor>
</comment>
<keyword evidence="11" id="KW-1185">Reference proteome</keyword>
<dbReference type="GO" id="GO:0030170">
    <property type="term" value="F:pyridoxal phosphate binding"/>
    <property type="evidence" value="ECO:0007669"/>
    <property type="project" value="InterPro"/>
</dbReference>
<gene>
    <name evidence="10" type="primary">psdht</name>
    <name evidence="10" type="ORF">TG4357_02986</name>
</gene>
<dbReference type="GO" id="GO:0000287">
    <property type="term" value="F:magnesium ion binding"/>
    <property type="evidence" value="ECO:0007669"/>
    <property type="project" value="TreeGrafter"/>
</dbReference>
<dbReference type="InterPro" id="IPR001926">
    <property type="entry name" value="TrpB-like_PALP"/>
</dbReference>
<evidence type="ECO:0000259" key="9">
    <source>
        <dbReference type="Pfam" id="PF00291"/>
    </source>
</evidence>
<comment type="cofactor">
    <cofactor evidence="4">
        <name>Mg(2+)</name>
        <dbReference type="ChEBI" id="CHEBI:18420"/>
    </cofactor>
</comment>
<dbReference type="InterPro" id="IPR000634">
    <property type="entry name" value="Ser/Thr_deHydtase_PyrdxlP-BS"/>
</dbReference>
<sequence length="336" mass="34737">MAYPIDVADVRAAAKGLDGIVIRTPVLEKPDVNGMLGGRLLLKAETLQRTGAFKIRGAYWRMLHMSAAERARGVVTYSSGNHALGVARAAQILGSTAVIVMPADAPEAKKAATRALGAEIVTFDRDSESSDAVVEHIESETGRLVVGPSTHPLVLAGAGTAALELLEQAQELRADLDTVLVPCGGGGLTAATAVVMADTSPGTQVFAAEPDLFDDTRRSLIADKRVGNPAGRGTICDAIMTPIPNAVTFPINHALLAGGVTATDAEVRAAMRFAFEHFKLVTEPGAVVGLAAILSGRVPIKGRAVATVITGGNIDPARFSDLLGAAALTHEGTIQK</sequence>
<dbReference type="Proteomes" id="UP000051587">
    <property type="component" value="Unassembled WGS sequence"/>
</dbReference>
<dbReference type="OrthoDB" id="9811476at2"/>
<comment type="similarity">
    <text evidence="5">Belongs to the serine/threonine dehydratase family.</text>
</comment>
<dbReference type="STRING" id="53501.SAMN04488043_101273"/>